<gene>
    <name evidence="1" type="ORF">SAMN05216193_1152</name>
</gene>
<keyword evidence="2" id="KW-1185">Reference proteome</keyword>
<accession>A0A1H0LXE9</accession>
<dbReference type="InterPro" id="IPR021898">
    <property type="entry name" value="DUF3509"/>
</dbReference>
<evidence type="ECO:0008006" key="3">
    <source>
        <dbReference type="Google" id="ProtNLM"/>
    </source>
</evidence>
<dbReference type="EMBL" id="FNIJ01000015">
    <property type="protein sequence ID" value="SDO72815.1"/>
    <property type="molecule type" value="Genomic_DNA"/>
</dbReference>
<name>A0A1H0LXE9_9PSED</name>
<dbReference type="Pfam" id="PF12021">
    <property type="entry name" value="DUF3509"/>
    <property type="match status" value="1"/>
</dbReference>
<dbReference type="OrthoDB" id="7030725at2"/>
<dbReference type="AlphaFoldDB" id="A0A1H0LXE9"/>
<proteinExistence type="predicted"/>
<evidence type="ECO:0000313" key="2">
    <source>
        <dbReference type="Proteomes" id="UP000242957"/>
    </source>
</evidence>
<reference evidence="2" key="1">
    <citation type="submission" date="2016-10" db="EMBL/GenBank/DDBJ databases">
        <authorList>
            <person name="Varghese N."/>
            <person name="Submissions S."/>
        </authorList>
    </citation>
    <scope>NUCLEOTIDE SEQUENCE [LARGE SCALE GENOMIC DNA]</scope>
    <source>
        <strain evidence="2">JCM 21621</strain>
    </source>
</reference>
<dbReference type="RefSeq" id="WP_084315531.1">
    <property type="nucleotide sequence ID" value="NZ_FNIJ01000015.1"/>
</dbReference>
<sequence>MDRLSRLLTDTFAPYAHELGAARPDGGRVLTLANEEGEVVMRRVIAGEHLADGREGEEALQAIRRDLLVQEGRIEEDVLVALRQRAQVLYYGT</sequence>
<protein>
    <recommendedName>
        <fullName evidence="3">DUF3509 domain-containing protein</fullName>
    </recommendedName>
</protein>
<evidence type="ECO:0000313" key="1">
    <source>
        <dbReference type="EMBL" id="SDO72815.1"/>
    </source>
</evidence>
<organism evidence="1 2">
    <name type="scientific">Pseudomonas jinjuensis</name>
    <dbReference type="NCBI Taxonomy" id="198616"/>
    <lineage>
        <taxon>Bacteria</taxon>
        <taxon>Pseudomonadati</taxon>
        <taxon>Pseudomonadota</taxon>
        <taxon>Gammaproteobacteria</taxon>
        <taxon>Pseudomonadales</taxon>
        <taxon>Pseudomonadaceae</taxon>
        <taxon>Pseudomonas</taxon>
    </lineage>
</organism>
<dbReference type="Proteomes" id="UP000242957">
    <property type="component" value="Unassembled WGS sequence"/>
</dbReference>